<dbReference type="SMART" id="SM00400">
    <property type="entry name" value="ZnF_CHCC"/>
    <property type="match status" value="1"/>
</dbReference>
<dbReference type="InterPro" id="IPR002694">
    <property type="entry name" value="Znf_CHC2"/>
</dbReference>
<dbReference type="Proteomes" id="UP001198242">
    <property type="component" value="Unassembled WGS sequence"/>
</dbReference>
<dbReference type="GO" id="GO:0006260">
    <property type="term" value="P:DNA replication"/>
    <property type="evidence" value="ECO:0007669"/>
    <property type="project" value="InterPro"/>
</dbReference>
<dbReference type="GO" id="GO:0008270">
    <property type="term" value="F:zinc ion binding"/>
    <property type="evidence" value="ECO:0007669"/>
    <property type="project" value="InterPro"/>
</dbReference>
<dbReference type="Pfam" id="PF01807">
    <property type="entry name" value="Zn_ribbon_DnaG"/>
    <property type="match status" value="1"/>
</dbReference>
<evidence type="ECO:0000259" key="1">
    <source>
        <dbReference type="SMART" id="SM00400"/>
    </source>
</evidence>
<dbReference type="EMBL" id="JAJEQM010000023">
    <property type="protein sequence ID" value="MCC2211714.1"/>
    <property type="molecule type" value="Genomic_DNA"/>
</dbReference>
<sequence>MEWKEFGIEEVARLCGIQMKNDGIGAREIKALCPFCGDKHYHLYLNTQKNQWNCFRCGARGNDVSLYARINCMTNKEAANELSNCITGTEPKRIQPINSTPMKSLMERHNVYYDMLQMLPLNNTHFNDLIKRGLSMKNIQNFLYKSVPANEYERREIIKKLSAQHDLSGIPGFYRKYGEWKIYEPPYGGYFVPVCNKDGYIQGLQIRLDVDDDRYRWFSTNEYPEGTGVSSWVHVVGDISSDTAYLTEGALKADVTSVLSGGSLLIAIAGVNAVNCLSDTLNQLNVKKVYEMFDMDKQVNHRVKEALIKIKGILNECGIETKTCTWDPWYKGIDDYCLYKKKRHNSSYDRLAA</sequence>
<evidence type="ECO:0000313" key="3">
    <source>
        <dbReference type="Proteomes" id="UP001198242"/>
    </source>
</evidence>
<dbReference type="Gene3D" id="3.90.580.10">
    <property type="entry name" value="Zinc finger, CHC2-type domain"/>
    <property type="match status" value="1"/>
</dbReference>
<comment type="caution">
    <text evidence="2">The sequence shown here is derived from an EMBL/GenBank/DDBJ whole genome shotgun (WGS) entry which is preliminary data.</text>
</comment>
<evidence type="ECO:0000313" key="2">
    <source>
        <dbReference type="EMBL" id="MCC2211714.1"/>
    </source>
</evidence>
<name>A0AAE3E1C6_9FIRM</name>
<dbReference type="GO" id="GO:0003677">
    <property type="term" value="F:DNA binding"/>
    <property type="evidence" value="ECO:0007669"/>
    <property type="project" value="InterPro"/>
</dbReference>
<accession>A0AAE3E1C6</accession>
<dbReference type="AlphaFoldDB" id="A0AAE3E1C6"/>
<dbReference type="InterPro" id="IPR024385">
    <property type="entry name" value="DUF3854"/>
</dbReference>
<reference evidence="2 3" key="1">
    <citation type="submission" date="2021-10" db="EMBL/GenBank/DDBJ databases">
        <title>Anaerobic single-cell dispensing facilitates the cultivation of human gut bacteria.</title>
        <authorList>
            <person name="Afrizal A."/>
        </authorList>
    </citation>
    <scope>NUCLEOTIDE SEQUENCE [LARGE SCALE GENOMIC DNA]</scope>
    <source>
        <strain evidence="2 3">CLA-AA-H232</strain>
    </source>
</reference>
<gene>
    <name evidence="2" type="ORF">LKE05_13075</name>
</gene>
<proteinExistence type="predicted"/>
<dbReference type="Pfam" id="PF12965">
    <property type="entry name" value="DUF3854"/>
    <property type="match status" value="1"/>
</dbReference>
<dbReference type="SUPFAM" id="SSF57783">
    <property type="entry name" value="Zinc beta-ribbon"/>
    <property type="match status" value="1"/>
</dbReference>
<organism evidence="2 3">
    <name type="scientific">Hominilimicola fabiformis</name>
    <dbReference type="NCBI Taxonomy" id="2885356"/>
    <lineage>
        <taxon>Bacteria</taxon>
        <taxon>Bacillati</taxon>
        <taxon>Bacillota</taxon>
        <taxon>Clostridia</taxon>
        <taxon>Eubacteriales</taxon>
        <taxon>Oscillospiraceae</taxon>
        <taxon>Hominilimicola</taxon>
    </lineage>
</organism>
<keyword evidence="3" id="KW-1185">Reference proteome</keyword>
<protein>
    <submittedName>
        <fullName evidence="2">DUF3854 domain-containing protein</fullName>
    </submittedName>
</protein>
<dbReference type="GO" id="GO:0003899">
    <property type="term" value="F:DNA-directed RNA polymerase activity"/>
    <property type="evidence" value="ECO:0007669"/>
    <property type="project" value="InterPro"/>
</dbReference>
<dbReference type="InterPro" id="IPR036977">
    <property type="entry name" value="DNA_primase_Znf_CHC2"/>
</dbReference>
<feature type="domain" description="Zinc finger CHC2-type" evidence="1">
    <location>
        <begin position="29"/>
        <end position="83"/>
    </location>
</feature>
<dbReference type="RefSeq" id="WP_022229554.1">
    <property type="nucleotide sequence ID" value="NZ_JAJEQM010000023.1"/>
</dbReference>